<keyword evidence="2" id="KW-1185">Reference proteome</keyword>
<protein>
    <submittedName>
        <fullName evidence="1">Uncharacterized protein</fullName>
    </submittedName>
</protein>
<comment type="caution">
    <text evidence="1">The sequence shown here is derived from an EMBL/GenBank/DDBJ whole genome shotgun (WGS) entry which is preliminary data.</text>
</comment>
<dbReference type="EMBL" id="JANIEX010001497">
    <property type="protein sequence ID" value="KAJ3557288.1"/>
    <property type="molecule type" value="Genomic_DNA"/>
</dbReference>
<name>A0AAD5VG48_9AGAR</name>
<organism evidence="1 2">
    <name type="scientific">Leucocoprinus birnbaumii</name>
    <dbReference type="NCBI Taxonomy" id="56174"/>
    <lineage>
        <taxon>Eukaryota</taxon>
        <taxon>Fungi</taxon>
        <taxon>Dikarya</taxon>
        <taxon>Basidiomycota</taxon>
        <taxon>Agaricomycotina</taxon>
        <taxon>Agaricomycetes</taxon>
        <taxon>Agaricomycetidae</taxon>
        <taxon>Agaricales</taxon>
        <taxon>Agaricineae</taxon>
        <taxon>Agaricaceae</taxon>
        <taxon>Leucocoprinus</taxon>
    </lineage>
</organism>
<sequence>MPQRQFPAVVNRYFRLRAFPSALLMTPQTVTPPPRVKTDTWANRVARATESRLVMETPKQTSPSALHSQLLDFVAPPILPSHPEGSIPMLLFFQTSKAKTHKHCVKRRRLRTKLKGVIELIVTHGAKTDDTKQLIFNEEEVRQRGDKWILPDWAYLCSPDAACYMATYAELVAAMRGSLQRLWDAGMRLEATWAEAEMRKHQTPSPLLSPRSFYKGSTSTYSPKRTKGNANTKVRLLARL</sequence>
<dbReference type="Proteomes" id="UP001213000">
    <property type="component" value="Unassembled WGS sequence"/>
</dbReference>
<reference evidence="1" key="1">
    <citation type="submission" date="2022-07" db="EMBL/GenBank/DDBJ databases">
        <title>Genome Sequence of Leucocoprinus birnbaumii.</title>
        <authorList>
            <person name="Buettner E."/>
        </authorList>
    </citation>
    <scope>NUCLEOTIDE SEQUENCE</scope>
    <source>
        <strain evidence="1">VT141</strain>
    </source>
</reference>
<gene>
    <name evidence="1" type="ORF">NP233_g11783</name>
</gene>
<evidence type="ECO:0000313" key="2">
    <source>
        <dbReference type="Proteomes" id="UP001213000"/>
    </source>
</evidence>
<dbReference type="AlphaFoldDB" id="A0AAD5VG48"/>
<accession>A0AAD5VG48</accession>
<evidence type="ECO:0000313" key="1">
    <source>
        <dbReference type="EMBL" id="KAJ3557288.1"/>
    </source>
</evidence>
<proteinExistence type="predicted"/>